<evidence type="ECO:0000256" key="5">
    <source>
        <dbReference type="ARBA" id="ARBA00022990"/>
    </source>
</evidence>
<feature type="compositionally biased region" description="Acidic residues" evidence="7">
    <location>
        <begin position="1"/>
        <end position="11"/>
    </location>
</feature>
<sequence length="739" mass="81750">MLDSEKQDEECDQKPFMVPTHGPITRPGWGSSSLAGGGSGVSFGSPAWSFSAGPSGHLPSLRPHQTRDARGPGPHVSACTTRQPPTSVYTAAGEGRRAVLGWVEGPPVVGLSRDFAFYQEKRIRVYCSPASCSAHSESTLTLPADLEFGSSPYPGEGTVEKHVSERSLLMGRIRVTGASTSWGCFSCRAPGSSSCTSASQASNHPPQDEEQLQALPAILMPNEEHSSGTTRSPDPNGGGQFWGHSALDEPILTQVTALSGCQCQPHLCREAPLTALFMLPNPVVGYVYVKVQAAWLAFPDTAQSDPQAAVLLQVQLIYNSFAEFLVKEKGYDKELLVVTPEDWDFCCKGLALDLEDGNFIKLADNGTVLRASHGTQMLTPEALAKAYGKKEWKHFLSDTGMACRSGKYYFYDNYFDLPGALLCARVVDSLTKQNNGQKTFDFWKDIVAGIQHNYKMSAFKENCGIYFPEIKRDPGRYLHSCPESVKKWLRQLKDAGKILVLITSSHSDYCRLLCEYILGNDFTNLFDIVITNALKPGFFSHQPSQRPFRTLENDEEQETLPSLDKPGWYSQGNAVHLYELLKKMTSKPEPQVVYFGDSMHSDIFPARHYSNWETVLILEELRGDEGMRGRRPEGSEPLEKKGKYEGSKAKPLNTLSKKWGSFFTDSVSRLENTEDSLVHTWSCKRISTYSTIAIPSIEAIAELPLDYKFARFSSSNSKTAGYYPHPPLTLSDDETLTTK</sequence>
<dbReference type="Gene3D" id="3.40.50.1000">
    <property type="entry name" value="HAD superfamily/HAD-like"/>
    <property type="match status" value="1"/>
</dbReference>
<dbReference type="OrthoDB" id="6503940at2759"/>
<keyword evidence="8" id="KW-1185">Reference proteome</keyword>
<evidence type="ECO:0000256" key="1">
    <source>
        <dbReference type="ARBA" id="ARBA00009589"/>
    </source>
</evidence>
<dbReference type="GO" id="GO:0046872">
    <property type="term" value="F:metal ion binding"/>
    <property type="evidence" value="ECO:0007669"/>
    <property type="project" value="UniProtKB-KW"/>
</dbReference>
<dbReference type="InterPro" id="IPR008380">
    <property type="entry name" value="HAD-SF_hydro_IG_5-nucl"/>
</dbReference>
<keyword evidence="5" id="KW-0007">Acetylation</keyword>
<evidence type="ECO:0000256" key="6">
    <source>
        <dbReference type="ARBA" id="ARBA00069357"/>
    </source>
</evidence>
<dbReference type="GO" id="GO:0008253">
    <property type="term" value="F:5'-nucleotidase activity"/>
    <property type="evidence" value="ECO:0007669"/>
    <property type="project" value="TreeGrafter"/>
</dbReference>
<dbReference type="InterPro" id="IPR036412">
    <property type="entry name" value="HAD-like_sf"/>
</dbReference>
<keyword evidence="4" id="KW-0460">Magnesium</keyword>
<proteinExistence type="inferred from homology"/>
<feature type="region of interest" description="Disordered" evidence="7">
    <location>
        <begin position="223"/>
        <end position="243"/>
    </location>
</feature>
<evidence type="ECO:0000256" key="3">
    <source>
        <dbReference type="ARBA" id="ARBA00022801"/>
    </source>
</evidence>
<dbReference type="Pfam" id="PF05761">
    <property type="entry name" value="5_nucleotid"/>
    <property type="match status" value="1"/>
</dbReference>
<evidence type="ECO:0000313" key="9">
    <source>
        <dbReference type="RefSeq" id="XP_021566681.1"/>
    </source>
</evidence>
<feature type="region of interest" description="Disordered" evidence="7">
    <location>
        <begin position="545"/>
        <end position="564"/>
    </location>
</feature>
<evidence type="ECO:0000313" key="8">
    <source>
        <dbReference type="Proteomes" id="UP000189704"/>
    </source>
</evidence>
<organism evidence="8 9">
    <name type="scientific">Carlito syrichta</name>
    <name type="common">Philippine tarsier</name>
    <name type="synonym">Tarsius syrichta</name>
    <dbReference type="NCBI Taxonomy" id="1868482"/>
    <lineage>
        <taxon>Eukaryota</taxon>
        <taxon>Metazoa</taxon>
        <taxon>Chordata</taxon>
        <taxon>Craniata</taxon>
        <taxon>Vertebrata</taxon>
        <taxon>Euteleostomi</taxon>
        <taxon>Mammalia</taxon>
        <taxon>Eutheria</taxon>
        <taxon>Euarchontoglires</taxon>
        <taxon>Primates</taxon>
        <taxon>Haplorrhini</taxon>
        <taxon>Tarsiiformes</taxon>
        <taxon>Tarsiidae</taxon>
        <taxon>Carlito</taxon>
    </lineage>
</organism>
<keyword evidence="2" id="KW-0479">Metal-binding</keyword>
<dbReference type="RefSeq" id="XP_021566681.1">
    <property type="nucleotide sequence ID" value="XM_021711006.1"/>
</dbReference>
<dbReference type="PANTHER" id="PTHR12103">
    <property type="entry name" value="5'-NUCLEOTIDASE DOMAIN-CONTAINING"/>
    <property type="match status" value="1"/>
</dbReference>
<dbReference type="STRING" id="1868482.ENSTSYP00000011665"/>
<dbReference type="PANTHER" id="PTHR12103:SF38">
    <property type="entry name" value="5'-NUCLEOTIDASE DOMAIN-CONTAINING PROTEIN 1"/>
    <property type="match status" value="1"/>
</dbReference>
<dbReference type="SUPFAM" id="SSF56784">
    <property type="entry name" value="HAD-like"/>
    <property type="match status" value="1"/>
</dbReference>
<protein>
    <recommendedName>
        <fullName evidence="6">5'-nucleotidase domain-containing protein 1</fullName>
    </recommendedName>
</protein>
<comment type="similarity">
    <text evidence="1">Belongs to the 5'(3')-deoxyribonucleotidase family.</text>
</comment>
<dbReference type="AlphaFoldDB" id="A0A3Q0DU72"/>
<dbReference type="KEGG" id="csyr:103257581"/>
<feature type="region of interest" description="Disordered" evidence="7">
    <location>
        <begin position="54"/>
        <end position="85"/>
    </location>
</feature>
<dbReference type="InterPro" id="IPR023214">
    <property type="entry name" value="HAD_sf"/>
</dbReference>
<dbReference type="FunFam" id="3.40.50.1000:FF:000086">
    <property type="entry name" value="LD24878p"/>
    <property type="match status" value="1"/>
</dbReference>
<dbReference type="CTD" id="221294"/>
<dbReference type="Proteomes" id="UP000189704">
    <property type="component" value="Unplaced"/>
</dbReference>
<accession>A0A3Q0DU72</accession>
<evidence type="ECO:0000256" key="7">
    <source>
        <dbReference type="SAM" id="MobiDB-lite"/>
    </source>
</evidence>
<name>A0A3Q0DU72_CARSF</name>
<gene>
    <name evidence="9" type="primary">NT5DC1</name>
</gene>
<keyword evidence="3" id="KW-0378">Hydrolase</keyword>
<reference evidence="9" key="1">
    <citation type="submission" date="2025-08" db="UniProtKB">
        <authorList>
            <consortium name="RefSeq"/>
        </authorList>
    </citation>
    <scope>IDENTIFICATION</scope>
</reference>
<evidence type="ECO:0000256" key="2">
    <source>
        <dbReference type="ARBA" id="ARBA00022723"/>
    </source>
</evidence>
<dbReference type="GeneID" id="103257581"/>
<feature type="region of interest" description="Disordered" evidence="7">
    <location>
        <begin position="625"/>
        <end position="646"/>
    </location>
</feature>
<feature type="region of interest" description="Disordered" evidence="7">
    <location>
        <begin position="1"/>
        <end position="36"/>
    </location>
</feature>
<evidence type="ECO:0000256" key="4">
    <source>
        <dbReference type="ARBA" id="ARBA00022842"/>
    </source>
</evidence>